<keyword evidence="2" id="KW-1133">Transmembrane helix</keyword>
<evidence type="ECO:0000256" key="2">
    <source>
        <dbReference type="SAM" id="Phobius"/>
    </source>
</evidence>
<dbReference type="PhylomeDB" id="A0A0H3ASU9"/>
<feature type="transmembrane region" description="Helical" evidence="2">
    <location>
        <begin position="178"/>
        <end position="195"/>
    </location>
</feature>
<keyword evidence="2" id="KW-0812">Transmembrane</keyword>
<name>A0A0H3ASU9_BRUO2</name>
<dbReference type="KEGG" id="bov:BOV_1322"/>
<feature type="signal peptide" evidence="3">
    <location>
        <begin position="1"/>
        <end position="23"/>
    </location>
</feature>
<dbReference type="EMBL" id="CP000708">
    <property type="protein sequence ID" value="ABQ61805.1"/>
    <property type="molecule type" value="Genomic_DNA"/>
</dbReference>
<keyword evidence="3" id="KW-0732">Signal</keyword>
<keyword evidence="5" id="KW-1185">Reference proteome</keyword>
<reference evidence="5" key="1">
    <citation type="journal article" date="2009" name="PLoS ONE">
        <title>Genome degradation in Brucella ovis corresponds with narrowing of its host range and tissue tropism.</title>
        <authorList>
            <person name="Tsolis R.M."/>
            <person name="Seshadri R."/>
            <person name="Santos R.L."/>
            <person name="Sangari F.J."/>
            <person name="Lobo J.M."/>
            <person name="de Jong M.F."/>
            <person name="Ren Q."/>
            <person name="Myers G."/>
            <person name="Brinkac L.M."/>
            <person name="Nelson W.C."/>
            <person name="Deboy R.T."/>
            <person name="Angiuoli S."/>
            <person name="Khouri H."/>
            <person name="Dimitrov G."/>
            <person name="Robinson J.R."/>
            <person name="Mulligan S."/>
            <person name="Walker R.L."/>
            <person name="Elzer P.E."/>
            <person name="Hassan K.A."/>
            <person name="Paulsen I.T."/>
        </authorList>
    </citation>
    <scope>NUCLEOTIDE SEQUENCE [LARGE SCALE GENOMIC DNA]</scope>
    <source>
        <strain evidence="5">ATCC 25840 / 63/290 / NCTC 10512</strain>
    </source>
</reference>
<protein>
    <recommendedName>
        <fullName evidence="6">CbiL protein</fullName>
    </recommendedName>
</protein>
<evidence type="ECO:0008006" key="6">
    <source>
        <dbReference type="Google" id="ProtNLM"/>
    </source>
</evidence>
<feature type="compositionally biased region" description="Polar residues" evidence="1">
    <location>
        <begin position="114"/>
        <end position="125"/>
    </location>
</feature>
<dbReference type="AlphaFoldDB" id="A0A0H3ASU9"/>
<proteinExistence type="predicted"/>
<sequence length="210" mass="21826">MKTARFLLLLIATTLCFATMAEAHRLNLFATVEGGTVHGYGFFVGGGRPSEAQLIIRNAQGVELFKGPAGEDGSFSFTPAAPADLVLTLNAGDGHVAEAHIAADRFSQYGAQGAASSTKAETGTATPKGAALPASPSPEELSAMIDQSVDRAVAVSRQIAPLLEAYAEADGRARFSDIVSGIAVIIGLAGLFLWAKSRGRASHSDRQREP</sequence>
<organism evidence="4 5">
    <name type="scientific">Brucella ovis (strain ATCC 25840 / 63/290 / NCTC 10512)</name>
    <dbReference type="NCBI Taxonomy" id="444178"/>
    <lineage>
        <taxon>Bacteria</taxon>
        <taxon>Pseudomonadati</taxon>
        <taxon>Pseudomonadota</taxon>
        <taxon>Alphaproteobacteria</taxon>
        <taxon>Hyphomicrobiales</taxon>
        <taxon>Brucellaceae</taxon>
        <taxon>Brucella/Ochrobactrum group</taxon>
        <taxon>Brucella</taxon>
    </lineage>
</organism>
<feature type="chain" id="PRO_5002604964" description="CbiL protein" evidence="3">
    <location>
        <begin position="24"/>
        <end position="210"/>
    </location>
</feature>
<feature type="region of interest" description="Disordered" evidence="1">
    <location>
        <begin position="114"/>
        <end position="141"/>
    </location>
</feature>
<evidence type="ECO:0000256" key="3">
    <source>
        <dbReference type="SAM" id="SignalP"/>
    </source>
</evidence>
<dbReference type="GeneID" id="45124717"/>
<keyword evidence="2" id="KW-0472">Membrane</keyword>
<gene>
    <name evidence="4" type="ordered locus">BOV_1322</name>
</gene>
<evidence type="ECO:0000313" key="4">
    <source>
        <dbReference type="EMBL" id="ABQ61805.1"/>
    </source>
</evidence>
<accession>A0A0H3ASU9</accession>
<evidence type="ECO:0000256" key="1">
    <source>
        <dbReference type="SAM" id="MobiDB-lite"/>
    </source>
</evidence>
<dbReference type="RefSeq" id="WP_006013079.1">
    <property type="nucleotide sequence ID" value="NC_009505.1"/>
</dbReference>
<dbReference type="HOGENOM" id="CLU_083845_1_0_5"/>
<dbReference type="Proteomes" id="UP000006383">
    <property type="component" value="Chromosome I"/>
</dbReference>
<evidence type="ECO:0000313" key="5">
    <source>
        <dbReference type="Proteomes" id="UP000006383"/>
    </source>
</evidence>